<evidence type="ECO:0000259" key="6">
    <source>
        <dbReference type="Pfam" id="PF08281"/>
    </source>
</evidence>
<dbReference type="SUPFAM" id="SSF88659">
    <property type="entry name" value="Sigma3 and sigma4 domains of RNA polymerase sigma factors"/>
    <property type="match status" value="1"/>
</dbReference>
<keyword evidence="8" id="KW-1185">Reference proteome</keyword>
<dbReference type="RefSeq" id="WP_035078827.1">
    <property type="nucleotide sequence ID" value="NZ_JMIH01000034.1"/>
</dbReference>
<comment type="similarity">
    <text evidence="1">Belongs to the sigma-70 factor family. ECF subfamily.</text>
</comment>
<evidence type="ECO:0000259" key="5">
    <source>
        <dbReference type="Pfam" id="PF04542"/>
    </source>
</evidence>
<dbReference type="InterPro" id="IPR013249">
    <property type="entry name" value="RNA_pol_sigma70_r4_t2"/>
</dbReference>
<dbReference type="AlphaFoldDB" id="A0A074LDL2"/>
<dbReference type="Proteomes" id="UP000027821">
    <property type="component" value="Unassembled WGS sequence"/>
</dbReference>
<protein>
    <recommendedName>
        <fullName evidence="9">HTH luxR-type domain-containing protein</fullName>
    </recommendedName>
</protein>
<keyword evidence="2" id="KW-0805">Transcription regulation</keyword>
<keyword evidence="4" id="KW-0804">Transcription</keyword>
<dbReference type="Pfam" id="PF04542">
    <property type="entry name" value="Sigma70_r2"/>
    <property type="match status" value="1"/>
</dbReference>
<evidence type="ECO:0000256" key="3">
    <source>
        <dbReference type="ARBA" id="ARBA00023082"/>
    </source>
</evidence>
<dbReference type="STRING" id="1048983.EL17_20390"/>
<evidence type="ECO:0000313" key="8">
    <source>
        <dbReference type="Proteomes" id="UP000027821"/>
    </source>
</evidence>
<dbReference type="PANTHER" id="PTHR43133">
    <property type="entry name" value="RNA POLYMERASE ECF-TYPE SIGMA FACTO"/>
    <property type="match status" value="1"/>
</dbReference>
<evidence type="ECO:0000256" key="2">
    <source>
        <dbReference type="ARBA" id="ARBA00023015"/>
    </source>
</evidence>
<evidence type="ECO:0000256" key="1">
    <source>
        <dbReference type="ARBA" id="ARBA00010641"/>
    </source>
</evidence>
<dbReference type="PANTHER" id="PTHR43133:SF46">
    <property type="entry name" value="RNA POLYMERASE SIGMA-70 FACTOR ECF SUBFAMILY"/>
    <property type="match status" value="1"/>
</dbReference>
<feature type="domain" description="RNA polymerase sigma-70 region 2" evidence="5">
    <location>
        <begin position="12"/>
        <end position="76"/>
    </location>
</feature>
<comment type="caution">
    <text evidence="7">The sequence shown here is derived from an EMBL/GenBank/DDBJ whole genome shotgun (WGS) entry which is preliminary data.</text>
</comment>
<dbReference type="SUPFAM" id="SSF88946">
    <property type="entry name" value="Sigma2 domain of RNA polymerase sigma factors"/>
    <property type="match status" value="1"/>
</dbReference>
<dbReference type="InterPro" id="IPR007627">
    <property type="entry name" value="RNA_pol_sigma70_r2"/>
</dbReference>
<keyword evidence="3" id="KW-0731">Sigma factor</keyword>
<evidence type="ECO:0000313" key="7">
    <source>
        <dbReference type="EMBL" id="KEO71882.1"/>
    </source>
</evidence>
<evidence type="ECO:0008006" key="9">
    <source>
        <dbReference type="Google" id="ProtNLM"/>
    </source>
</evidence>
<gene>
    <name evidence="7" type="ORF">EL17_20390</name>
</gene>
<feature type="domain" description="RNA polymerase sigma factor 70 region 4 type 2" evidence="6">
    <location>
        <begin position="105"/>
        <end position="155"/>
    </location>
</feature>
<dbReference type="InterPro" id="IPR039425">
    <property type="entry name" value="RNA_pol_sigma-70-like"/>
</dbReference>
<dbReference type="EMBL" id="JMIH01000034">
    <property type="protein sequence ID" value="KEO71882.1"/>
    <property type="molecule type" value="Genomic_DNA"/>
</dbReference>
<name>A0A074LDL2_9BACT</name>
<dbReference type="GO" id="GO:0003677">
    <property type="term" value="F:DNA binding"/>
    <property type="evidence" value="ECO:0007669"/>
    <property type="project" value="InterPro"/>
</dbReference>
<proteinExistence type="inferred from homology"/>
<dbReference type="Gene3D" id="1.10.10.10">
    <property type="entry name" value="Winged helix-like DNA-binding domain superfamily/Winged helix DNA-binding domain"/>
    <property type="match status" value="1"/>
</dbReference>
<dbReference type="InterPro" id="IPR014284">
    <property type="entry name" value="RNA_pol_sigma-70_dom"/>
</dbReference>
<reference evidence="7 8" key="1">
    <citation type="submission" date="2014-04" db="EMBL/GenBank/DDBJ databases">
        <title>Characterization and application of a salt tolerant electro-active bacterium.</title>
        <authorList>
            <person name="Yang L."/>
            <person name="Wei S."/>
            <person name="Tay Q.X.M."/>
        </authorList>
    </citation>
    <scope>NUCLEOTIDE SEQUENCE [LARGE SCALE GENOMIC DNA]</scope>
    <source>
        <strain evidence="7 8">LY1</strain>
    </source>
</reference>
<dbReference type="Gene3D" id="1.10.1740.10">
    <property type="match status" value="1"/>
</dbReference>
<dbReference type="InterPro" id="IPR013324">
    <property type="entry name" value="RNA_pol_sigma_r3/r4-like"/>
</dbReference>
<evidence type="ECO:0000256" key="4">
    <source>
        <dbReference type="ARBA" id="ARBA00023163"/>
    </source>
</evidence>
<organism evidence="7 8">
    <name type="scientific">Anditalea andensis</name>
    <dbReference type="NCBI Taxonomy" id="1048983"/>
    <lineage>
        <taxon>Bacteria</taxon>
        <taxon>Pseudomonadati</taxon>
        <taxon>Bacteroidota</taxon>
        <taxon>Cytophagia</taxon>
        <taxon>Cytophagales</taxon>
        <taxon>Cytophagaceae</taxon>
        <taxon>Anditalea</taxon>
    </lineage>
</organism>
<dbReference type="eggNOG" id="COG1595">
    <property type="taxonomic scope" value="Bacteria"/>
</dbReference>
<dbReference type="Pfam" id="PF08281">
    <property type="entry name" value="Sigma70_r4_2"/>
    <property type="match status" value="1"/>
</dbReference>
<dbReference type="OrthoDB" id="665113at2"/>
<sequence length="174" mass="20692">MLFSKNQFNAVFEEHWEVLYKAAYSRIQDQAVVEDMLQDIFIDLWSRRDSIIIRSTLKAYLLTAVKYRVLKFLHQKNQYYIRDIQGLDFVNATEEEVHPFDLLYERLEVVLQKLPEKNRLIFKLSKLEGYSTQEIADKLDISSQTVHNHLTKSMKIIRTELSDATPLLLYFFLP</sequence>
<accession>A0A074LDL2</accession>
<dbReference type="NCBIfam" id="TIGR02937">
    <property type="entry name" value="sigma70-ECF"/>
    <property type="match status" value="1"/>
</dbReference>
<dbReference type="GO" id="GO:0016987">
    <property type="term" value="F:sigma factor activity"/>
    <property type="evidence" value="ECO:0007669"/>
    <property type="project" value="UniProtKB-KW"/>
</dbReference>
<dbReference type="InterPro" id="IPR036388">
    <property type="entry name" value="WH-like_DNA-bd_sf"/>
</dbReference>
<dbReference type="InterPro" id="IPR013325">
    <property type="entry name" value="RNA_pol_sigma_r2"/>
</dbReference>
<dbReference type="GO" id="GO:0006352">
    <property type="term" value="P:DNA-templated transcription initiation"/>
    <property type="evidence" value="ECO:0007669"/>
    <property type="project" value="InterPro"/>
</dbReference>